<reference evidence="4" key="1">
    <citation type="submission" date="2021-01" db="EMBL/GenBank/DDBJ databases">
        <authorList>
            <person name="Corre E."/>
            <person name="Pelletier E."/>
            <person name="Niang G."/>
            <person name="Scheremetjew M."/>
            <person name="Finn R."/>
            <person name="Kale V."/>
            <person name="Holt S."/>
            <person name="Cochrane G."/>
            <person name="Meng A."/>
            <person name="Brown T."/>
            <person name="Cohen L."/>
        </authorList>
    </citation>
    <scope>NUCLEOTIDE SEQUENCE</scope>
    <source>
        <strain evidence="4">GSO104</strain>
    </source>
</reference>
<dbReference type="Gene3D" id="2.60.40.150">
    <property type="entry name" value="C2 domain"/>
    <property type="match status" value="2"/>
</dbReference>
<evidence type="ECO:0000259" key="3">
    <source>
        <dbReference type="PROSITE" id="PS50004"/>
    </source>
</evidence>
<protein>
    <recommendedName>
        <fullName evidence="3">C2 domain-containing protein</fullName>
    </recommendedName>
</protein>
<name>A0A7S4RZU2_9STRA</name>
<dbReference type="InterPro" id="IPR010734">
    <property type="entry name" value="Copine_C"/>
</dbReference>
<dbReference type="SUPFAM" id="SSF49562">
    <property type="entry name" value="C2 domain (Calcium/lipid-binding domain, CaLB)"/>
    <property type="match status" value="2"/>
</dbReference>
<gene>
    <name evidence="4" type="ORF">DBRI00130_LOCUS26863</name>
</gene>
<dbReference type="CDD" id="cd04048">
    <property type="entry name" value="C2A_Copine"/>
    <property type="match status" value="1"/>
</dbReference>
<feature type="region of interest" description="Disordered" evidence="2">
    <location>
        <begin position="210"/>
        <end position="236"/>
    </location>
</feature>
<dbReference type="InterPro" id="IPR000008">
    <property type="entry name" value="C2_dom"/>
</dbReference>
<dbReference type="PANTHER" id="PTHR10857:SF106">
    <property type="entry name" value="C2 DOMAIN-CONTAINING PROTEIN"/>
    <property type="match status" value="1"/>
</dbReference>
<evidence type="ECO:0000256" key="1">
    <source>
        <dbReference type="ARBA" id="ARBA00009048"/>
    </source>
</evidence>
<dbReference type="PROSITE" id="PS50004">
    <property type="entry name" value="C2"/>
    <property type="match status" value="2"/>
</dbReference>
<dbReference type="EMBL" id="HBNS01034333">
    <property type="protein sequence ID" value="CAE4629985.1"/>
    <property type="molecule type" value="Transcribed_RNA"/>
</dbReference>
<dbReference type="SUPFAM" id="SSF53300">
    <property type="entry name" value="vWA-like"/>
    <property type="match status" value="1"/>
</dbReference>
<feature type="domain" description="C2" evidence="3">
    <location>
        <begin position="158"/>
        <end position="312"/>
    </location>
</feature>
<sequence length="754" mass="83498">MDSKKEGQGAHCAKISSYCPDGAGEKEIATKMTLQPPVRGYATYKREASFDSVDEPPSWDEDGETVRTIDTMPVHYRASWDTTNEPPAWDDNGDTIRSIQSEYAFGEPNVVPASVGVGTPLVLATLVEHEEARGIDAVASEHEEARGIDAVASEHEEARGIDAVASKSVRDFHEGSYDRIEISIKCRDLKNRDLISKSDPFCVVHLDEEEDQYNNSEDSDDDDGISSLRLSKKPSERSKKIGTTEVIKDNLNPDFTTTFVTNFIFEERQTLIVRVYDEDVKGDPDLSKHDYLGAAAVTLGKLMSSRGHIVKLPILGKGEKKLRGRGHMIIQAEKVASCNDQLIMTLAGSDLVKVGSKLRRSFGGKSDPFVVVSRKNPSGEYMSVWRSEVCYSTLHPTWSCRLPLQRVCNADLDRPILFEIFDWEKSGSHKDMGKVQTTVRRILDLPSFNIKHTKCNDSSAGTLKIQRAEIWKIPSMLEYTSGSCEINFMAAVDFSASNNFVKRFHRSESSGSNFLQQRYKLSSESLHFFSEVGFPNEYQAALSSIGSILSDYGCHRSAPLYAFGAKIDGHSDSIFVVPEIDANEGDHNMRRMLTSYKSAFSFPGLEMTEPTLLAPVIREAARNAKLMTIENEQAYSVLLVLTDGKIDDVDQTIDTLVEHAADAPLSIVIVGVGGGNFEDMMRLDGDEEAGGCLVSSEGKKCPRDLVQFVPFRKYSKTMSHLTAETLAEIPLQLVTYFMSKGIRPTPPDDATGTH</sequence>
<dbReference type="GO" id="GO:0005886">
    <property type="term" value="C:plasma membrane"/>
    <property type="evidence" value="ECO:0007669"/>
    <property type="project" value="TreeGrafter"/>
</dbReference>
<organism evidence="4">
    <name type="scientific">Ditylum brightwellii</name>
    <dbReference type="NCBI Taxonomy" id="49249"/>
    <lineage>
        <taxon>Eukaryota</taxon>
        <taxon>Sar</taxon>
        <taxon>Stramenopiles</taxon>
        <taxon>Ochrophyta</taxon>
        <taxon>Bacillariophyta</taxon>
        <taxon>Mediophyceae</taxon>
        <taxon>Lithodesmiophycidae</taxon>
        <taxon>Lithodesmiales</taxon>
        <taxon>Lithodesmiaceae</taxon>
        <taxon>Ditylum</taxon>
    </lineage>
</organism>
<dbReference type="GO" id="GO:0071277">
    <property type="term" value="P:cellular response to calcium ion"/>
    <property type="evidence" value="ECO:0007669"/>
    <property type="project" value="TreeGrafter"/>
</dbReference>
<dbReference type="InterPro" id="IPR037768">
    <property type="entry name" value="C2B_Copine"/>
</dbReference>
<evidence type="ECO:0000313" key="4">
    <source>
        <dbReference type="EMBL" id="CAE4629985.1"/>
    </source>
</evidence>
<proteinExistence type="inferred from homology"/>
<dbReference type="SMART" id="SM00239">
    <property type="entry name" value="C2"/>
    <property type="match status" value="2"/>
</dbReference>
<dbReference type="InterPro" id="IPR035892">
    <property type="entry name" value="C2_domain_sf"/>
</dbReference>
<dbReference type="InterPro" id="IPR036465">
    <property type="entry name" value="vWFA_dom_sf"/>
</dbReference>
<dbReference type="CDD" id="cd04047">
    <property type="entry name" value="C2B_Copine"/>
    <property type="match status" value="1"/>
</dbReference>
<feature type="compositionally biased region" description="Acidic residues" evidence="2">
    <location>
        <begin position="210"/>
        <end position="224"/>
    </location>
</feature>
<dbReference type="PANTHER" id="PTHR10857">
    <property type="entry name" value="COPINE"/>
    <property type="match status" value="1"/>
</dbReference>
<evidence type="ECO:0000256" key="2">
    <source>
        <dbReference type="SAM" id="MobiDB-lite"/>
    </source>
</evidence>
<dbReference type="Pfam" id="PF00168">
    <property type="entry name" value="C2"/>
    <property type="match status" value="3"/>
</dbReference>
<dbReference type="AlphaFoldDB" id="A0A7S4RZU2"/>
<dbReference type="Pfam" id="PF07002">
    <property type="entry name" value="Copine"/>
    <property type="match status" value="1"/>
</dbReference>
<accession>A0A7S4RZU2</accession>
<feature type="domain" description="C2" evidence="3">
    <location>
        <begin position="322"/>
        <end position="452"/>
    </location>
</feature>
<dbReference type="GO" id="GO:0005544">
    <property type="term" value="F:calcium-dependent phospholipid binding"/>
    <property type="evidence" value="ECO:0007669"/>
    <property type="project" value="InterPro"/>
</dbReference>
<comment type="similarity">
    <text evidence="1">Belongs to the copine family.</text>
</comment>
<dbReference type="InterPro" id="IPR045052">
    <property type="entry name" value="Copine"/>
</dbReference>